<reference evidence="1" key="1">
    <citation type="journal article" date="2014" name="Front. Microbiol.">
        <title>High frequency of phylogenetically diverse reductive dehalogenase-homologous genes in deep subseafloor sedimentary metagenomes.</title>
        <authorList>
            <person name="Kawai M."/>
            <person name="Futagami T."/>
            <person name="Toyoda A."/>
            <person name="Takaki Y."/>
            <person name="Nishi S."/>
            <person name="Hori S."/>
            <person name="Arai W."/>
            <person name="Tsubouchi T."/>
            <person name="Morono Y."/>
            <person name="Uchiyama I."/>
            <person name="Ito T."/>
            <person name="Fujiyama A."/>
            <person name="Inagaki F."/>
            <person name="Takami H."/>
        </authorList>
    </citation>
    <scope>NUCLEOTIDE SEQUENCE</scope>
    <source>
        <strain evidence="1">Expedition CK06-06</strain>
    </source>
</reference>
<sequence length="437" mass="49874">MERVSVHSSPPGECQRYWIQVHVPSDAKPGLYQAIVSVWGDGLEKAIQIPVLFRVLAFKLHKDPAKHYSAYYYVRNRTQYADKPESFVRKAAANEYRAMVAYGLDMTPTLYLGCADGKTIYLPYPDELNQMLKAGLAGPIPVTAGNVISRFYRDTTPGGERGSHWHISKLPPPGFYERITAAFKAFEIERKAKGWPEFICCPIDEVAAARKEFGAKVYAAVKAAGIRTYATKDPTAADAAPYRPYIDIWCSQPYSIPYEKIIGQDRYEYWCYPNHNAGEIKDRRVMCKGGRMTYGFGFWRSGYTTLIPWNWNWTPGKDQFDYLRGSHSGCGQRIGEDGEVIPAVYWECFREGNDDARYIYTLQQAIFQREGSQNAECRRAITVARKLLQDMWNAINVQEKYLADGMWPSEEFNTRRWLLAQAISKLLLFPAVRTGNS</sequence>
<name>X0SU89_9ZZZZ</name>
<proteinExistence type="predicted"/>
<accession>X0SU89</accession>
<protein>
    <recommendedName>
        <fullName evidence="2">Glycoside hydrolase 123 C-terminal domain-containing protein</fullName>
    </recommendedName>
</protein>
<dbReference type="EMBL" id="BARS01003174">
    <property type="protein sequence ID" value="GAF78716.1"/>
    <property type="molecule type" value="Genomic_DNA"/>
</dbReference>
<feature type="non-terminal residue" evidence="1">
    <location>
        <position position="437"/>
    </location>
</feature>
<organism evidence="1">
    <name type="scientific">marine sediment metagenome</name>
    <dbReference type="NCBI Taxonomy" id="412755"/>
    <lineage>
        <taxon>unclassified sequences</taxon>
        <taxon>metagenomes</taxon>
        <taxon>ecological metagenomes</taxon>
    </lineage>
</organism>
<evidence type="ECO:0000313" key="1">
    <source>
        <dbReference type="EMBL" id="GAF78716.1"/>
    </source>
</evidence>
<dbReference type="AlphaFoldDB" id="X0SU89"/>
<evidence type="ECO:0008006" key="2">
    <source>
        <dbReference type="Google" id="ProtNLM"/>
    </source>
</evidence>
<gene>
    <name evidence="1" type="ORF">S01H1_06115</name>
</gene>
<comment type="caution">
    <text evidence="1">The sequence shown here is derived from an EMBL/GenBank/DDBJ whole genome shotgun (WGS) entry which is preliminary data.</text>
</comment>